<feature type="cross-link" description="2'-(S-cysteinyl)-histidine (Cys-His)" evidence="9">
    <location>
        <begin position="179"/>
        <end position="196"/>
    </location>
</feature>
<evidence type="ECO:0000256" key="1">
    <source>
        <dbReference type="ARBA" id="ARBA00009928"/>
    </source>
</evidence>
<evidence type="ECO:0000256" key="4">
    <source>
        <dbReference type="ARBA" id="ARBA00023002"/>
    </source>
</evidence>
<dbReference type="GO" id="GO:0046148">
    <property type="term" value="P:pigment biosynthetic process"/>
    <property type="evidence" value="ECO:0007669"/>
    <property type="project" value="InterPro"/>
</dbReference>
<feature type="binding site" evidence="7">
    <location>
        <position position="175"/>
    </location>
    <ligand>
        <name>Cu cation</name>
        <dbReference type="ChEBI" id="CHEBI:23378"/>
        <label>A</label>
    </ligand>
</feature>
<feature type="disulfide bond" evidence="8">
    <location>
        <begin position="98"/>
        <end position="114"/>
    </location>
</feature>
<keyword evidence="3" id="KW-0883">Thioether bond</keyword>
<evidence type="ECO:0000256" key="9">
    <source>
        <dbReference type="PIRSR" id="PIRSR000290-3"/>
    </source>
</evidence>
<keyword evidence="4" id="KW-0560">Oxidoreductase</keyword>
<dbReference type="SUPFAM" id="SSF48056">
    <property type="entry name" value="Di-copper centre-containing domain"/>
    <property type="match status" value="1"/>
</dbReference>
<dbReference type="AlphaFoldDB" id="Q6YHK5"/>
<keyword evidence="2 7" id="KW-0479">Metal-binding</keyword>
<accession>Q6YHK5</accession>
<dbReference type="Pfam" id="PF12143">
    <property type="entry name" value="PPO1_KFDV"/>
    <property type="match status" value="1"/>
</dbReference>
<evidence type="ECO:0000256" key="5">
    <source>
        <dbReference type="ARBA" id="ARBA00023008"/>
    </source>
</evidence>
<reference evidence="13" key="1">
    <citation type="submission" date="2002-09" db="EMBL/GenBank/DDBJ databases">
        <title>Transcriptional Regulation of a Pineapple Polyphenol Oxidase Gene and its Relationship to Blackheart.</title>
        <authorList>
            <person name="Zhou Y."/>
            <person name="Underhill S.J.R."/>
            <person name="Jobin-Decor M."/>
            <person name="Wills R.B.H."/>
            <person name="Graham M.W."/>
        </authorList>
    </citation>
    <scope>NUCLEOTIDE SEQUENCE</scope>
</reference>
<dbReference type="PANTHER" id="PTHR11474">
    <property type="entry name" value="TYROSINASE FAMILY MEMBER"/>
    <property type="match status" value="1"/>
</dbReference>
<gene>
    <name evidence="13" type="primary">PPO2</name>
</gene>
<dbReference type="EMBL" id="AY149882">
    <property type="protein sequence ID" value="AAO16865.1"/>
    <property type="molecule type" value="Genomic_DNA"/>
</dbReference>
<feature type="disulfide bond" evidence="8">
    <location>
        <begin position="113"/>
        <end position="176"/>
    </location>
</feature>
<dbReference type="Pfam" id="PF12142">
    <property type="entry name" value="PPO1_DWL"/>
    <property type="match status" value="1"/>
</dbReference>
<dbReference type="GO" id="GO:0004097">
    <property type="term" value="F:catechol oxidase activity"/>
    <property type="evidence" value="ECO:0007669"/>
    <property type="project" value="InterPro"/>
</dbReference>
<feature type="binding site" evidence="7">
    <location>
        <position position="205"/>
    </location>
    <ligand>
        <name>Cu cation</name>
        <dbReference type="ChEBI" id="CHEBI:23378"/>
        <label>A</label>
    </ligand>
</feature>
<feature type="binding site" evidence="7">
    <location>
        <position position="196"/>
    </location>
    <ligand>
        <name>Cu cation</name>
        <dbReference type="ChEBI" id="CHEBI:23378"/>
        <label>A</label>
    </ligand>
</feature>
<feature type="binding site" evidence="7">
    <location>
        <position position="327"/>
    </location>
    <ligand>
        <name>Cu cation</name>
        <dbReference type="ChEBI" id="CHEBI:23378"/>
        <label>B</label>
    </ligand>
</feature>
<dbReference type="InterPro" id="IPR050316">
    <property type="entry name" value="Tyrosinase/Hemocyanin"/>
</dbReference>
<dbReference type="InterPro" id="IPR022740">
    <property type="entry name" value="Polyphenol_oxidase_C"/>
</dbReference>
<dbReference type="PIRSF" id="PIRSF000290">
    <property type="entry name" value="PPO_plant"/>
    <property type="match status" value="1"/>
</dbReference>
<dbReference type="GO" id="GO:0046872">
    <property type="term" value="F:metal ion binding"/>
    <property type="evidence" value="ECO:0007669"/>
    <property type="project" value="UniProtKB-KW"/>
</dbReference>
<keyword evidence="5 7" id="KW-0186">Copper</keyword>
<evidence type="ECO:0000256" key="10">
    <source>
        <dbReference type="SAM" id="MobiDB-lite"/>
    </source>
</evidence>
<dbReference type="PRINTS" id="PR00092">
    <property type="entry name" value="TYROSINASE"/>
</dbReference>
<evidence type="ECO:0000256" key="6">
    <source>
        <dbReference type="ARBA" id="ARBA00023157"/>
    </source>
</evidence>
<evidence type="ECO:0000313" key="13">
    <source>
        <dbReference type="EMBL" id="AAO16865.1"/>
    </source>
</evidence>
<evidence type="ECO:0000256" key="7">
    <source>
        <dbReference type="PIRSR" id="PIRSR000290-1"/>
    </source>
</evidence>
<comment type="similarity">
    <text evidence="1">Belongs to the tyrosinase family.</text>
</comment>
<dbReference type="PROSITE" id="PS00497">
    <property type="entry name" value="TYROSINASE_1"/>
    <property type="match status" value="1"/>
</dbReference>
<protein>
    <submittedName>
        <fullName evidence="13">Polyphenol oxidase</fullName>
    </submittedName>
</protein>
<dbReference type="Gene3D" id="1.10.1280.10">
    <property type="entry name" value="Di-copper center containing domain from catechol oxidase"/>
    <property type="match status" value="1"/>
</dbReference>
<dbReference type="InterPro" id="IPR016213">
    <property type="entry name" value="Polyphenol_oxidase"/>
</dbReference>
<evidence type="ECO:0000256" key="8">
    <source>
        <dbReference type="PIRSR" id="PIRSR000290-2"/>
    </source>
</evidence>
<feature type="domain" description="Tyrosinase copper-binding" evidence="11">
    <location>
        <begin position="196"/>
        <end position="213"/>
    </location>
</feature>
<feature type="binding site" evidence="7">
    <location>
        <position position="331"/>
    </location>
    <ligand>
        <name>Cu cation</name>
        <dbReference type="ChEBI" id="CHEBI:23378"/>
        <label>B</label>
    </ligand>
</feature>
<dbReference type="InterPro" id="IPR008922">
    <property type="entry name" value="Di-copper_centre_dom_sf"/>
</dbReference>
<organism evidence="13">
    <name type="scientific">Ananas comosus</name>
    <name type="common">Pineapple</name>
    <name type="synonym">Ananas ananas</name>
    <dbReference type="NCBI Taxonomy" id="4615"/>
    <lineage>
        <taxon>Eukaryota</taxon>
        <taxon>Viridiplantae</taxon>
        <taxon>Streptophyta</taxon>
        <taxon>Embryophyta</taxon>
        <taxon>Tracheophyta</taxon>
        <taxon>Spermatophyta</taxon>
        <taxon>Magnoliopsida</taxon>
        <taxon>Liliopsida</taxon>
        <taxon>Poales</taxon>
        <taxon>Bromeliaceae</taxon>
        <taxon>Bromelioideae</taxon>
        <taxon>Ananas</taxon>
    </lineage>
</organism>
<evidence type="ECO:0000259" key="11">
    <source>
        <dbReference type="PROSITE" id="PS00497"/>
    </source>
</evidence>
<name>Q6YHK5_ANACO</name>
<dbReference type="InterPro" id="IPR002227">
    <property type="entry name" value="Tyrosinase_Cu-bd"/>
</dbReference>
<feature type="binding site" evidence="7">
    <location>
        <position position="361"/>
    </location>
    <ligand>
        <name>Cu cation</name>
        <dbReference type="ChEBI" id="CHEBI:23378"/>
        <label>B</label>
    </ligand>
</feature>
<feature type="domain" description="Tyrosinase copper-binding" evidence="12">
    <location>
        <begin position="354"/>
        <end position="365"/>
    </location>
</feature>
<evidence type="ECO:0000256" key="2">
    <source>
        <dbReference type="ARBA" id="ARBA00022723"/>
    </source>
</evidence>
<proteinExistence type="inferred from homology"/>
<dbReference type="FunFam" id="1.10.1280.10:FF:000007">
    <property type="entry name" value="Polyphenol oxidase, chloroplastic"/>
    <property type="match status" value="1"/>
</dbReference>
<evidence type="ECO:0000259" key="12">
    <source>
        <dbReference type="PROSITE" id="PS00498"/>
    </source>
</evidence>
<keyword evidence="6 8" id="KW-1015">Disulfide bond</keyword>
<dbReference type="Pfam" id="PF00264">
    <property type="entry name" value="Tyrosinase"/>
    <property type="match status" value="1"/>
</dbReference>
<evidence type="ECO:0000256" key="3">
    <source>
        <dbReference type="ARBA" id="ARBA00022784"/>
    </source>
</evidence>
<dbReference type="PANTHER" id="PTHR11474:SF76">
    <property type="entry name" value="SHKT DOMAIN-CONTAINING PROTEIN"/>
    <property type="match status" value="1"/>
</dbReference>
<sequence>MASLRILAHPTNNNSTLSSPSFACSFSQQKLHRHLPPPCKSPKPPRRKMISCKSEKSRGIDRRDLLLGVGGLYGAAAGLGLDRRAVGAPIQAPDISTCGPPADLPATAPPTDCCPPYQSTIVDFKLPPRSDPLRVRPAAQSVDADYLAKYKKAVELMKALPADDPRNFTQQANVHCAYCDGAYDQIGFPDLEIQVHSSWLFFPWHRFYLYFNERILGKLIGDDTFALPFWNWDAPGGMQIPAIYADASSPLYDKLRNAKHQPPTLVDLDYNGTDPTFTPEQQIAHNLTIMYRQVISGGKTPELFMGAAYRAGDAPDPGAGTLELVPHNTMHLWTGDPNQPNDEDMGTFYAAARDPIFFAHHGNVDRMWYVWRKLGGTHRDFTDPDWLNASFLFYDENAQLVRVKVKDCLEADALRYTYQDVDIPWISAKPTPKKTPGGAAPSTTEATFPVVLDKPVSATVARPKTGRSTGEEEVLVVEGIELDKDVAVKFDVYINAPDNEGVGPEASEFAGSFVQVPHKHKKGKKEKARIKTTLRLGITDLLEDIGAEDDESVLVTLVPRIGEGLVKVGGLRIDFSK</sequence>
<comment type="cofactor">
    <cofactor evidence="7">
        <name>Cu(2+)</name>
        <dbReference type="ChEBI" id="CHEBI:29036"/>
    </cofactor>
    <text evidence="7">Binds 2 copper ions per subunit.</text>
</comment>
<dbReference type="PROSITE" id="PS00498">
    <property type="entry name" value="TYROSINASE_2"/>
    <property type="match status" value="1"/>
</dbReference>
<dbReference type="InterPro" id="IPR022739">
    <property type="entry name" value="Polyphenol_oxidase_cen"/>
</dbReference>
<feature type="region of interest" description="Disordered" evidence="10">
    <location>
        <begin position="33"/>
        <end position="56"/>
    </location>
</feature>